<dbReference type="SUPFAM" id="SSF56219">
    <property type="entry name" value="DNase I-like"/>
    <property type="match status" value="1"/>
</dbReference>
<feature type="domain" description="Endonuclease/exonuclease/phosphatase" evidence="1">
    <location>
        <begin position="16"/>
        <end position="322"/>
    </location>
</feature>
<evidence type="ECO:0000313" key="3">
    <source>
        <dbReference type="Proteomes" id="UP000198384"/>
    </source>
</evidence>
<gene>
    <name evidence="2" type="ORF">SAMN06265371_102169</name>
</gene>
<name>A0A238VW17_9FLAO</name>
<protein>
    <recommendedName>
        <fullName evidence="1">Endonuclease/exonuclease/phosphatase domain-containing protein</fullName>
    </recommendedName>
</protein>
<dbReference type="OrthoDB" id="9802724at2"/>
<dbReference type="GO" id="GO:0003824">
    <property type="term" value="F:catalytic activity"/>
    <property type="evidence" value="ECO:0007669"/>
    <property type="project" value="InterPro"/>
</dbReference>
<sequence>MFSYFKSKGKNNHAYTVAFYNLENLFDTKNDPTILDDDFTPKGKKNWNHKRYNNKVKKLGRVISQLGSEKSFHSPAIVGVVEVENKTVLEDLVQTNALRSHNYGFVHYDSPDERGIDVALLYKKELFELMSSEIFPLYVNGSNGERDYTRDILLVKGNLNGEFIHILVNHWPSRRSGFDETEEKRIKAAQFVYEIAENITTETPNSKIIIMGDFNDDPTSTSVKDHLVNDTFYNPMERLINTGNGTLNYRGTWHLFDQIIFSKNFFNLEKDTHTFKYAEVFDKHFLKAWKGKHKGNPFRTYAGKWYLGGFSDHFPVHVYLKKN</sequence>
<dbReference type="PANTHER" id="PTHR42834">
    <property type="entry name" value="ENDONUCLEASE/EXONUCLEASE/PHOSPHATASE FAMILY PROTEIN (AFU_ORTHOLOGUE AFUA_3G09210)"/>
    <property type="match status" value="1"/>
</dbReference>
<dbReference type="InterPro" id="IPR036691">
    <property type="entry name" value="Endo/exonu/phosph_ase_sf"/>
</dbReference>
<evidence type="ECO:0000259" key="1">
    <source>
        <dbReference type="Pfam" id="PF19580"/>
    </source>
</evidence>
<reference evidence="2 3" key="1">
    <citation type="submission" date="2017-06" db="EMBL/GenBank/DDBJ databases">
        <authorList>
            <person name="Kim H.J."/>
            <person name="Triplett B.A."/>
        </authorList>
    </citation>
    <scope>NUCLEOTIDE SEQUENCE [LARGE SCALE GENOMIC DNA]</scope>
    <source>
        <strain evidence="2 3">DSM 29150</strain>
    </source>
</reference>
<dbReference type="AlphaFoldDB" id="A0A238VW17"/>
<proteinExistence type="predicted"/>
<evidence type="ECO:0000313" key="2">
    <source>
        <dbReference type="EMBL" id="SNR38515.1"/>
    </source>
</evidence>
<dbReference type="EMBL" id="FZNT01000002">
    <property type="protein sequence ID" value="SNR38515.1"/>
    <property type="molecule type" value="Genomic_DNA"/>
</dbReference>
<dbReference type="InterPro" id="IPR005135">
    <property type="entry name" value="Endo/exonuclease/phosphatase"/>
</dbReference>
<dbReference type="RefSeq" id="WP_089380378.1">
    <property type="nucleotide sequence ID" value="NZ_FZNT01000002.1"/>
</dbReference>
<keyword evidence="3" id="KW-1185">Reference proteome</keyword>
<organism evidence="2 3">
    <name type="scientific">Lutibacter agarilyticus</name>
    <dbReference type="NCBI Taxonomy" id="1109740"/>
    <lineage>
        <taxon>Bacteria</taxon>
        <taxon>Pseudomonadati</taxon>
        <taxon>Bacteroidota</taxon>
        <taxon>Flavobacteriia</taxon>
        <taxon>Flavobacteriales</taxon>
        <taxon>Flavobacteriaceae</taxon>
        <taxon>Lutibacter</taxon>
    </lineage>
</organism>
<dbReference type="Gene3D" id="3.60.10.10">
    <property type="entry name" value="Endonuclease/exonuclease/phosphatase"/>
    <property type="match status" value="1"/>
</dbReference>
<dbReference type="Proteomes" id="UP000198384">
    <property type="component" value="Unassembled WGS sequence"/>
</dbReference>
<dbReference type="Pfam" id="PF19580">
    <property type="entry name" value="Exo_endo_phos_3"/>
    <property type="match status" value="1"/>
</dbReference>
<dbReference type="PANTHER" id="PTHR42834:SF1">
    <property type="entry name" value="ENDONUCLEASE_EXONUCLEASE_PHOSPHATASE FAMILY PROTEIN (AFU_ORTHOLOGUE AFUA_3G09210)"/>
    <property type="match status" value="1"/>
</dbReference>
<accession>A0A238VW17</accession>